<organism evidence="1 2">
    <name type="scientific">Siccibacter colletis</name>
    <dbReference type="NCBI Taxonomy" id="1505757"/>
    <lineage>
        <taxon>Bacteria</taxon>
        <taxon>Pseudomonadati</taxon>
        <taxon>Pseudomonadota</taxon>
        <taxon>Gammaproteobacteria</taxon>
        <taxon>Enterobacterales</taxon>
        <taxon>Enterobacteriaceae</taxon>
        <taxon>Siccibacter</taxon>
    </lineage>
</organism>
<dbReference type="RefSeq" id="WP_152548408.1">
    <property type="nucleotide sequence ID" value="NZ_CP074352.1"/>
</dbReference>
<dbReference type="Proteomes" id="UP001156318">
    <property type="component" value="Chromosome"/>
</dbReference>
<proteinExistence type="predicted"/>
<sequence length="112" mass="12607">MVITPIQCRRRPRGSRKSKKIPMKYFRNGSAILRTQQEGGAGKIYRSGKMQLIAFAILRRKQKLSQISPGGELKSTQNSELSAAPLLAQPLLCHGGHDDIHRRENNVQHHDP</sequence>
<protein>
    <submittedName>
        <fullName evidence="1">Uncharacterized protein</fullName>
    </submittedName>
</protein>
<reference evidence="1 2" key="1">
    <citation type="submission" date="2021-05" db="EMBL/GenBank/DDBJ databases">
        <title>Isolation, identification, and the growth promoting effects of Pantoea dispersa strain YSD J2 from the aboveground leaves of Cyperus esculentus L.Var. Sativus.</title>
        <authorList>
            <person name="Wang S."/>
            <person name="Tang X.M."/>
            <person name="Huang Y.N."/>
        </authorList>
    </citation>
    <scope>NUCLEOTIDE SEQUENCE [LARGE SCALE GENOMIC DNA]</scope>
    <source>
        <strain evidence="2">YSD YN2</strain>
    </source>
</reference>
<evidence type="ECO:0000313" key="1">
    <source>
        <dbReference type="EMBL" id="UYU33684.1"/>
    </source>
</evidence>
<name>A0ABY6JKW2_9ENTR</name>
<dbReference type="EMBL" id="CP074352">
    <property type="protein sequence ID" value="UYU33684.1"/>
    <property type="molecule type" value="Genomic_DNA"/>
</dbReference>
<evidence type="ECO:0000313" key="2">
    <source>
        <dbReference type="Proteomes" id="UP001156318"/>
    </source>
</evidence>
<gene>
    <name evidence="1" type="ORF">KFZ77_09340</name>
</gene>
<accession>A0ABY6JKW2</accession>
<keyword evidence="2" id="KW-1185">Reference proteome</keyword>